<dbReference type="InterPro" id="IPR016197">
    <property type="entry name" value="Chromo-like_dom_sf"/>
</dbReference>
<comment type="caution">
    <text evidence="3">The sequence shown here is derived from an EMBL/GenBank/DDBJ whole genome shotgun (WGS) entry which is preliminary data.</text>
</comment>
<comment type="subunit">
    <text evidence="1">Component of the NuA4 histone acetyltransferase complex.</text>
</comment>
<feature type="region of interest" description="Disordered" evidence="2">
    <location>
        <begin position="18"/>
        <end position="57"/>
    </location>
</feature>
<evidence type="ECO:0000256" key="2">
    <source>
        <dbReference type="SAM" id="MobiDB-lite"/>
    </source>
</evidence>
<sequence length="313" mass="34491">MATAPAISLENIQFPYASGSQRTSRCEDAGATNIHSRSQLPHASPSISHPSSTALSLPKHDPIVLDEAKTPAETQIPQLERKSFDSTSISGQVFDASARAQSTSHNTTGAIIQVKRRRSLQKEYPVKAILGSKIVKTKKGDLRLKYEVGWETSWESSENLECEDLVTEFHATNPKAPSPADLTEVAKRKMAVPEEANPKRLVLALKYFAENFKHETKRPGKTWAGKNDSRTVPWGASGKYVGKSTLLALGRNVTGLELPEILYENTTFEAKESKESEYDVVLGTNLRQALREAEHQENHMEEKGGIATVPLDN</sequence>
<dbReference type="EMBL" id="LGUA01000565">
    <property type="protein sequence ID" value="OAX81022.1"/>
    <property type="molecule type" value="Genomic_DNA"/>
</dbReference>
<dbReference type="OrthoDB" id="5386595at2759"/>
<organism evidence="3 4">
    <name type="scientific">Emergomyces africanus</name>
    <dbReference type="NCBI Taxonomy" id="1955775"/>
    <lineage>
        <taxon>Eukaryota</taxon>
        <taxon>Fungi</taxon>
        <taxon>Dikarya</taxon>
        <taxon>Ascomycota</taxon>
        <taxon>Pezizomycotina</taxon>
        <taxon>Eurotiomycetes</taxon>
        <taxon>Eurotiomycetidae</taxon>
        <taxon>Onygenales</taxon>
        <taxon>Ajellomycetaceae</taxon>
        <taxon>Emergomyces</taxon>
    </lineage>
</organism>
<protein>
    <recommendedName>
        <fullName evidence="5">Chromo domain-containing protein</fullName>
    </recommendedName>
</protein>
<dbReference type="Proteomes" id="UP000091918">
    <property type="component" value="Unassembled WGS sequence"/>
</dbReference>
<reference evidence="3 4" key="1">
    <citation type="submission" date="2015-07" db="EMBL/GenBank/DDBJ databases">
        <title>Emmonsia species relationships and genome sequence.</title>
        <authorList>
            <person name="Cuomo C.A."/>
            <person name="Schwartz I.S."/>
            <person name="Kenyon C."/>
            <person name="de Hoog G.S."/>
            <person name="Govender N.P."/>
            <person name="Botha A."/>
            <person name="Moreno L."/>
            <person name="de Vries M."/>
            <person name="Munoz J.F."/>
            <person name="Stielow J.B."/>
        </authorList>
    </citation>
    <scope>NUCLEOTIDE SEQUENCE [LARGE SCALE GENOMIC DNA]</scope>
    <source>
        <strain evidence="3 4">CBS 136260</strain>
    </source>
</reference>
<feature type="compositionally biased region" description="Low complexity" evidence="2">
    <location>
        <begin position="40"/>
        <end position="57"/>
    </location>
</feature>
<dbReference type="SUPFAM" id="SSF54160">
    <property type="entry name" value="Chromo domain-like"/>
    <property type="match status" value="1"/>
</dbReference>
<keyword evidence="4" id="KW-1185">Reference proteome</keyword>
<dbReference type="AlphaFoldDB" id="A0A1B7NW61"/>
<dbReference type="Gene3D" id="2.40.50.40">
    <property type="match status" value="1"/>
</dbReference>
<gene>
    <name evidence="3" type="ORF">ACJ72_04640</name>
</gene>
<evidence type="ECO:0000256" key="1">
    <source>
        <dbReference type="ARBA" id="ARBA00011353"/>
    </source>
</evidence>
<dbReference type="STRING" id="1658172.A0A1B7NW61"/>
<proteinExistence type="predicted"/>
<evidence type="ECO:0008006" key="5">
    <source>
        <dbReference type="Google" id="ProtNLM"/>
    </source>
</evidence>
<evidence type="ECO:0000313" key="4">
    <source>
        <dbReference type="Proteomes" id="UP000091918"/>
    </source>
</evidence>
<evidence type="ECO:0000313" key="3">
    <source>
        <dbReference type="EMBL" id="OAX81022.1"/>
    </source>
</evidence>
<name>A0A1B7NW61_9EURO</name>
<accession>A0A1B7NW61</accession>